<evidence type="ECO:0000313" key="1">
    <source>
        <dbReference type="EMBL" id="SVA27289.1"/>
    </source>
</evidence>
<gene>
    <name evidence="1" type="ORF">METZ01_LOCUS80143</name>
</gene>
<proteinExistence type="predicted"/>
<sequence length="23" mass="2544">MKRTGKKYIKATILANPVQSQPA</sequence>
<dbReference type="EMBL" id="UINC01006398">
    <property type="protein sequence ID" value="SVA27289.1"/>
    <property type="molecule type" value="Genomic_DNA"/>
</dbReference>
<protein>
    <submittedName>
        <fullName evidence="1">Uncharacterized protein</fullName>
    </submittedName>
</protein>
<reference evidence="1" key="1">
    <citation type="submission" date="2018-05" db="EMBL/GenBank/DDBJ databases">
        <authorList>
            <person name="Lanie J.A."/>
            <person name="Ng W.-L."/>
            <person name="Kazmierczak K.M."/>
            <person name="Andrzejewski T.M."/>
            <person name="Davidsen T.M."/>
            <person name="Wayne K.J."/>
            <person name="Tettelin H."/>
            <person name="Glass J.I."/>
            <person name="Rusch D."/>
            <person name="Podicherti R."/>
            <person name="Tsui H.-C.T."/>
            <person name="Winkler M.E."/>
        </authorList>
    </citation>
    <scope>NUCLEOTIDE SEQUENCE</scope>
</reference>
<name>A0A381UGL5_9ZZZZ</name>
<accession>A0A381UGL5</accession>
<organism evidence="1">
    <name type="scientific">marine metagenome</name>
    <dbReference type="NCBI Taxonomy" id="408172"/>
    <lineage>
        <taxon>unclassified sequences</taxon>
        <taxon>metagenomes</taxon>
        <taxon>ecological metagenomes</taxon>
    </lineage>
</organism>
<dbReference type="AlphaFoldDB" id="A0A381UGL5"/>